<dbReference type="InterPro" id="IPR002172">
    <property type="entry name" value="LDrepeatLR_classA_rpt"/>
</dbReference>
<name>A0AAY4BY64_9TELE</name>
<evidence type="ECO:0000256" key="12">
    <source>
        <dbReference type="ARBA" id="ARBA00023170"/>
    </source>
</evidence>
<dbReference type="GeneTree" id="ENSGT00940000157899"/>
<dbReference type="Gene3D" id="4.10.400.10">
    <property type="entry name" value="Low-density Lipoprotein Receptor"/>
    <property type="match status" value="2"/>
</dbReference>
<reference evidence="17" key="3">
    <citation type="submission" date="2025-09" db="UniProtKB">
        <authorList>
            <consortium name="Ensembl"/>
        </authorList>
    </citation>
    <scope>IDENTIFICATION</scope>
</reference>
<dbReference type="CDD" id="cd00112">
    <property type="entry name" value="LDLa"/>
    <property type="match status" value="2"/>
</dbReference>
<sequence length="437" mass="48931">MFLRPPALLRVRLHPLSPTLARRARRQPQRPKTCSPRQFVCKDQVTCISKGWRCDGEKDCPDGSDESPDICHHAHVSQCPPNEFECRGTDVCITLSKLCDGVSDCSDGRDEGAHCRALRPNCTSFGCHYNCAVTVDGPKCYCKNGYEVAEDSKTCKDHNECALYGTCSQTCTNTEGSYACSCVEGYLSQPDNRSCKAKNVPVDRPALLLVANAQSIQAMQLNGLQPFSTPTKQTTAMDFIYANETVCWIHVGDVPANTQLKCAKIFNGKSFTDERVINISFILHNVEQMAIDWLTGNFYFVDDMDDRIFVCSQDGSTCVTLLDQELYDPKSIALDPNSGKVFFTDYGQIPKVERCDMDGQNRTKLVDSKIVFPYGIALDLVTRLVYWADAYLDYIEVVDYEGKNRHTIIKGLLVSFCRSTWPCWVSAAIVLERVLRV</sequence>
<evidence type="ECO:0000256" key="13">
    <source>
        <dbReference type="ARBA" id="ARBA00023180"/>
    </source>
</evidence>
<keyword evidence="6" id="KW-0732">Signal</keyword>
<dbReference type="SMART" id="SM00179">
    <property type="entry name" value="EGF_CA"/>
    <property type="match status" value="1"/>
</dbReference>
<evidence type="ECO:0000256" key="8">
    <source>
        <dbReference type="ARBA" id="ARBA00022837"/>
    </source>
</evidence>
<dbReference type="PANTHER" id="PTHR22722">
    <property type="entry name" value="LOW-DENSITY LIPOPROTEIN RECEPTOR-RELATED PROTEIN 2-RELATED"/>
    <property type="match status" value="1"/>
</dbReference>
<evidence type="ECO:0000256" key="5">
    <source>
        <dbReference type="ARBA" id="ARBA00022692"/>
    </source>
</evidence>
<gene>
    <name evidence="17" type="primary">LRP1</name>
</gene>
<keyword evidence="18" id="KW-1185">Reference proteome</keyword>
<keyword evidence="3" id="KW-0245">EGF-like domain</keyword>
<dbReference type="InterPro" id="IPR001881">
    <property type="entry name" value="EGF-like_Ca-bd_dom"/>
</dbReference>
<dbReference type="PRINTS" id="PR00261">
    <property type="entry name" value="LDLRECEPTOR"/>
</dbReference>
<dbReference type="Gene3D" id="2.120.10.30">
    <property type="entry name" value="TolB, C-terminal domain"/>
    <property type="match status" value="1"/>
</dbReference>
<evidence type="ECO:0000256" key="6">
    <source>
        <dbReference type="ARBA" id="ARBA00022729"/>
    </source>
</evidence>
<evidence type="ECO:0000256" key="2">
    <source>
        <dbReference type="ARBA" id="ARBA00009939"/>
    </source>
</evidence>
<dbReference type="Proteomes" id="UP000694580">
    <property type="component" value="Chromosome 10"/>
</dbReference>
<dbReference type="GO" id="GO:0005041">
    <property type="term" value="F:low-density lipoprotein particle receptor activity"/>
    <property type="evidence" value="ECO:0007669"/>
    <property type="project" value="TreeGrafter"/>
</dbReference>
<feature type="repeat" description="LDL-receptor class B" evidence="15">
    <location>
        <begin position="296"/>
        <end position="338"/>
    </location>
</feature>
<evidence type="ECO:0000313" key="18">
    <source>
        <dbReference type="Proteomes" id="UP000694580"/>
    </source>
</evidence>
<dbReference type="CDD" id="cd00054">
    <property type="entry name" value="EGF_CA"/>
    <property type="match status" value="1"/>
</dbReference>
<dbReference type="FunFam" id="2.10.25.10:FF:000009">
    <property type="entry name" value="Low-density lipoprotein receptor isoform 1"/>
    <property type="match status" value="1"/>
</dbReference>
<comment type="similarity">
    <text evidence="2">Belongs to the LDLR family.</text>
</comment>
<evidence type="ECO:0000256" key="15">
    <source>
        <dbReference type="PROSITE-ProRule" id="PRU00461"/>
    </source>
</evidence>
<keyword evidence="9" id="KW-1133">Transmembrane helix</keyword>
<evidence type="ECO:0000256" key="11">
    <source>
        <dbReference type="ARBA" id="ARBA00023157"/>
    </source>
</evidence>
<dbReference type="InterPro" id="IPR036055">
    <property type="entry name" value="LDL_receptor-like_sf"/>
</dbReference>
<dbReference type="Pfam" id="PF12662">
    <property type="entry name" value="cEGF"/>
    <property type="match status" value="1"/>
</dbReference>
<comment type="subcellular location">
    <subcellularLocation>
        <location evidence="1">Membrane</location>
        <topology evidence="1">Single-pass type I membrane protein</topology>
    </subcellularLocation>
</comment>
<keyword evidence="7" id="KW-0677">Repeat</keyword>
<dbReference type="PROSITE" id="PS01187">
    <property type="entry name" value="EGF_CA"/>
    <property type="match status" value="1"/>
</dbReference>
<dbReference type="PROSITE" id="PS50068">
    <property type="entry name" value="LDLRA_2"/>
    <property type="match status" value="2"/>
</dbReference>
<dbReference type="PANTHER" id="PTHR22722:SF5">
    <property type="entry name" value="LOW-DENSITY LIPOPROTEIN RECEPTOR-RELATED PROTEIN 1B"/>
    <property type="match status" value="1"/>
</dbReference>
<dbReference type="FunFam" id="2.120.10.30:FF:000241">
    <property type="entry name" value="Low-density lipoprotein receptor-related protein 6"/>
    <property type="match status" value="1"/>
</dbReference>
<keyword evidence="12" id="KW-0675">Receptor</keyword>
<evidence type="ECO:0000256" key="14">
    <source>
        <dbReference type="PROSITE-ProRule" id="PRU00124"/>
    </source>
</evidence>
<keyword evidence="8" id="KW-0106">Calcium</keyword>
<dbReference type="InterPro" id="IPR011042">
    <property type="entry name" value="6-blade_b-propeller_TolB-like"/>
</dbReference>
<dbReference type="InterPro" id="IPR000033">
    <property type="entry name" value="LDLR_classB_rpt"/>
</dbReference>
<dbReference type="InterPro" id="IPR026823">
    <property type="entry name" value="cEGF"/>
</dbReference>
<dbReference type="AlphaFoldDB" id="A0AAY4BY64"/>
<dbReference type="SUPFAM" id="SSF57196">
    <property type="entry name" value="EGF/Laminin"/>
    <property type="match status" value="1"/>
</dbReference>
<keyword evidence="11" id="KW-1015">Disulfide bond</keyword>
<dbReference type="GO" id="GO:0005886">
    <property type="term" value="C:plasma membrane"/>
    <property type="evidence" value="ECO:0007669"/>
    <property type="project" value="TreeGrafter"/>
</dbReference>
<evidence type="ECO:0000256" key="7">
    <source>
        <dbReference type="ARBA" id="ARBA00022737"/>
    </source>
</evidence>
<dbReference type="PROSITE" id="PS51120">
    <property type="entry name" value="LDLRB"/>
    <property type="match status" value="2"/>
</dbReference>
<protein>
    <recommendedName>
        <fullName evidence="16">EGF-like domain-containing protein</fullName>
    </recommendedName>
</protein>
<evidence type="ECO:0000259" key="16">
    <source>
        <dbReference type="PROSITE" id="PS01186"/>
    </source>
</evidence>
<dbReference type="SMART" id="SM00181">
    <property type="entry name" value="EGF"/>
    <property type="match status" value="3"/>
</dbReference>
<dbReference type="Pfam" id="PF14670">
    <property type="entry name" value="FXa_inhibition"/>
    <property type="match status" value="1"/>
</dbReference>
<proteinExistence type="inferred from homology"/>
<accession>A0AAY4BY64</accession>
<dbReference type="InterPro" id="IPR000742">
    <property type="entry name" value="EGF"/>
</dbReference>
<feature type="repeat" description="LDL-receptor class B" evidence="15">
    <location>
        <begin position="339"/>
        <end position="382"/>
    </location>
</feature>
<dbReference type="Pfam" id="PF00057">
    <property type="entry name" value="Ldl_recept_a"/>
    <property type="match status" value="2"/>
</dbReference>
<comment type="caution">
    <text evidence="14">Lacks conserved residue(s) required for the propagation of feature annotation.</text>
</comment>
<dbReference type="InterPro" id="IPR018097">
    <property type="entry name" value="EGF_Ca-bd_CS"/>
</dbReference>
<dbReference type="SUPFAM" id="SSF63825">
    <property type="entry name" value="YWTD domain"/>
    <property type="match status" value="1"/>
</dbReference>
<evidence type="ECO:0000256" key="4">
    <source>
        <dbReference type="ARBA" id="ARBA00022583"/>
    </source>
</evidence>
<dbReference type="GO" id="GO:0006897">
    <property type="term" value="P:endocytosis"/>
    <property type="evidence" value="ECO:0007669"/>
    <property type="project" value="UniProtKB-KW"/>
</dbReference>
<evidence type="ECO:0000256" key="9">
    <source>
        <dbReference type="ARBA" id="ARBA00022989"/>
    </source>
</evidence>
<dbReference type="GO" id="GO:0005509">
    <property type="term" value="F:calcium ion binding"/>
    <property type="evidence" value="ECO:0007669"/>
    <property type="project" value="InterPro"/>
</dbReference>
<evidence type="ECO:0000256" key="1">
    <source>
        <dbReference type="ARBA" id="ARBA00004479"/>
    </source>
</evidence>
<dbReference type="PROSITE" id="PS01186">
    <property type="entry name" value="EGF_2"/>
    <property type="match status" value="1"/>
</dbReference>
<evidence type="ECO:0000256" key="10">
    <source>
        <dbReference type="ARBA" id="ARBA00023136"/>
    </source>
</evidence>
<keyword evidence="13" id="KW-0325">Glycoprotein</keyword>
<reference evidence="17" key="2">
    <citation type="submission" date="2025-08" db="UniProtKB">
        <authorList>
            <consortium name="Ensembl"/>
        </authorList>
    </citation>
    <scope>IDENTIFICATION</scope>
</reference>
<dbReference type="Ensembl" id="ENSDCDT00010031865.1">
    <property type="protein sequence ID" value="ENSDCDP00010025749.1"/>
    <property type="gene ID" value="ENSDCDG00010016326.1"/>
</dbReference>
<evidence type="ECO:0000256" key="3">
    <source>
        <dbReference type="ARBA" id="ARBA00022536"/>
    </source>
</evidence>
<dbReference type="Gene3D" id="2.10.25.10">
    <property type="entry name" value="Laminin"/>
    <property type="match status" value="2"/>
</dbReference>
<organism evidence="17 18">
    <name type="scientific">Denticeps clupeoides</name>
    <name type="common">denticle herring</name>
    <dbReference type="NCBI Taxonomy" id="299321"/>
    <lineage>
        <taxon>Eukaryota</taxon>
        <taxon>Metazoa</taxon>
        <taxon>Chordata</taxon>
        <taxon>Craniata</taxon>
        <taxon>Vertebrata</taxon>
        <taxon>Euteleostomi</taxon>
        <taxon>Actinopterygii</taxon>
        <taxon>Neopterygii</taxon>
        <taxon>Teleostei</taxon>
        <taxon>Clupei</taxon>
        <taxon>Clupeiformes</taxon>
        <taxon>Denticipitoidei</taxon>
        <taxon>Denticipitidae</taxon>
        <taxon>Denticeps</taxon>
    </lineage>
</organism>
<reference evidence="17 18" key="1">
    <citation type="submission" date="2020-06" db="EMBL/GenBank/DDBJ databases">
        <authorList>
            <consortium name="Wellcome Sanger Institute Data Sharing"/>
        </authorList>
    </citation>
    <scope>NUCLEOTIDE SEQUENCE [LARGE SCALE GENOMIC DNA]</scope>
</reference>
<dbReference type="SMART" id="SM00192">
    <property type="entry name" value="LDLa"/>
    <property type="match status" value="2"/>
</dbReference>
<dbReference type="GO" id="GO:0043235">
    <property type="term" value="C:receptor complex"/>
    <property type="evidence" value="ECO:0007669"/>
    <property type="project" value="TreeGrafter"/>
</dbReference>
<dbReference type="SUPFAM" id="SSF57424">
    <property type="entry name" value="LDL receptor-like module"/>
    <property type="match status" value="2"/>
</dbReference>
<dbReference type="SMART" id="SM00135">
    <property type="entry name" value="LY"/>
    <property type="match status" value="3"/>
</dbReference>
<evidence type="ECO:0000313" key="17">
    <source>
        <dbReference type="Ensembl" id="ENSDCDP00010025749.1"/>
    </source>
</evidence>
<keyword evidence="4" id="KW-0254">Endocytosis</keyword>
<feature type="domain" description="EGF-like" evidence="16">
    <location>
        <begin position="180"/>
        <end position="195"/>
    </location>
</feature>
<dbReference type="Pfam" id="PF00058">
    <property type="entry name" value="Ldl_recept_b"/>
    <property type="match status" value="1"/>
</dbReference>
<dbReference type="FunFam" id="4.10.400.10:FF:000015">
    <property type="entry name" value="Low-density lipoprotein receptor-related protein 1"/>
    <property type="match status" value="1"/>
</dbReference>
<dbReference type="InterPro" id="IPR051221">
    <property type="entry name" value="LDLR-related"/>
</dbReference>
<keyword evidence="5" id="KW-0812">Transmembrane</keyword>
<keyword evidence="10" id="KW-0472">Membrane</keyword>